<comment type="caution">
    <text evidence="1">The sequence shown here is derived from an EMBL/GenBank/DDBJ whole genome shotgun (WGS) entry which is preliminary data.</text>
</comment>
<name>A0ACB8URS4_9EURO</name>
<proteinExistence type="predicted"/>
<protein>
    <submittedName>
        <fullName evidence="1">Uncharacterized protein</fullName>
    </submittedName>
</protein>
<gene>
    <name evidence="1" type="ORF">LOY88_006149</name>
</gene>
<sequence length="687" mass="74145">METLAIAMRDSDRSGHSSLSDGEDSSGTGVEVSPPSVTGSPDYHDSYDVGGPWDHLSSSDELKPSDSASRPRTSHFSHANVDPGRPRPSRHQTNRRRAAQEREPLSHRPRRHHAPQQPPPPPPPEPETEESSEEYDYPLPPHDPRFWPPMAPVPPPGYPPSNSSGPSFGAFPPPHLHGHPGMPSNQLVQLGPMGHIPSLGSMGPVRHVGPMGHIGPPPNHINQYGPSGAFPFSPAYPPTTGYFGNNEHHSPPSPHHHHHRPQSRSGGRMEDDSPPPTLAHPIPARIHPQFPGAPFMSSDMVPFNSQPGYFHHYSQLPYGIPQGMMSPHFFHPYAPIPSPPEKPPTAPEKESTPPPPPPPPPPPEPPQPDPKDEAIARLEKLIIDERMEREAREAAREAAFEKAARDKAAAEERAAIEKKIADEAAANATALAKAEAQAEAEVLKAEAKAEAERVKAEAEAAAAADAALAKKAAEEATAAAVAEATAAATEAANAKTAEAVAAATAAAAAKPPPEKKKPLKFKDAVGRKFSFPFHLCNTWQGMEELIRQAFLHIDVLGQHVADGHYDLIGPNGDIILPQVWETVVEPDWSITMHMWPIPEKPQEPEAPPPPPPPAEEAPPIPLVEVPIIEPQDSDFFEADEPFTLVPEDIGELPPPSTGSRKGRPAPIPKGFAMWMTGRGKPIRVIKK</sequence>
<organism evidence="1">
    <name type="scientific">Ophidiomyces ophidiicola</name>
    <dbReference type="NCBI Taxonomy" id="1387563"/>
    <lineage>
        <taxon>Eukaryota</taxon>
        <taxon>Fungi</taxon>
        <taxon>Dikarya</taxon>
        <taxon>Ascomycota</taxon>
        <taxon>Pezizomycotina</taxon>
        <taxon>Eurotiomycetes</taxon>
        <taxon>Eurotiomycetidae</taxon>
        <taxon>Onygenales</taxon>
        <taxon>Onygenaceae</taxon>
        <taxon>Ophidiomyces</taxon>
    </lineage>
</organism>
<dbReference type="EMBL" id="JALBCA010000131">
    <property type="protein sequence ID" value="KAI2382306.1"/>
    <property type="molecule type" value="Genomic_DNA"/>
</dbReference>
<accession>A0ACB8URS4</accession>
<evidence type="ECO:0000313" key="1">
    <source>
        <dbReference type="EMBL" id="KAI2382306.1"/>
    </source>
</evidence>
<reference evidence="1" key="1">
    <citation type="journal article" date="2022" name="bioRxiv">
        <title>Population genetic analysis of Ophidiomyces ophidiicola, the causative agent of snake fungal disease, indicates recent introductions to the USA.</title>
        <authorList>
            <person name="Ladner J.T."/>
            <person name="Palmer J.M."/>
            <person name="Ettinger C.L."/>
            <person name="Stajich J.E."/>
            <person name="Farrell T.M."/>
            <person name="Glorioso B.M."/>
            <person name="Lawson B."/>
            <person name="Price S.J."/>
            <person name="Stengle A.G."/>
            <person name="Grear D.A."/>
            <person name="Lorch J.M."/>
        </authorList>
    </citation>
    <scope>NUCLEOTIDE SEQUENCE</scope>
    <source>
        <strain evidence="1">NWHC 24266-5</strain>
    </source>
</reference>